<dbReference type="RefSeq" id="WP_345480002.1">
    <property type="nucleotide sequence ID" value="NZ_BAABLP010000002.1"/>
</dbReference>
<gene>
    <name evidence="2" type="ORF">GCM10025783_10840</name>
</gene>
<accession>A0ABP8YZ31</accession>
<name>A0ABP8YZ31_9MICO</name>
<dbReference type="InterPro" id="IPR006016">
    <property type="entry name" value="UspA"/>
</dbReference>
<comment type="caution">
    <text evidence="2">The sequence shown here is derived from an EMBL/GenBank/DDBJ whole genome shotgun (WGS) entry which is preliminary data.</text>
</comment>
<dbReference type="EMBL" id="BAABLP010000002">
    <property type="protein sequence ID" value="GAA4741531.1"/>
    <property type="molecule type" value="Genomic_DNA"/>
</dbReference>
<evidence type="ECO:0000259" key="1">
    <source>
        <dbReference type="Pfam" id="PF00582"/>
    </source>
</evidence>
<sequence>MTDRLVVGWDGTAAARSALEWAVRHEPACAELELVVADARGNRPSAAPSAEVAAERLRAARPHLRVSVAVERGSAATVLSARSGDGVLVVLGGADPGRGRHRSSVAYRVAATASGPVAMVPEGFDHGRDVVLGVGDDPCAPSVALAAAGQAAQRGQRLVAVHAWREFLDLDVLVDLDPHHDGRVARERDAVLAHALTPVAERFPAVPLVRRVVHGRPVDAVLGAASTASLLVLGRDEQGVARRGRPVAHVAMLASRVPVLVVPRRAVA</sequence>
<dbReference type="Proteomes" id="UP001500121">
    <property type="component" value="Unassembled WGS sequence"/>
</dbReference>
<feature type="domain" description="UspA" evidence="1">
    <location>
        <begin position="129"/>
        <end position="263"/>
    </location>
</feature>
<reference evidence="3" key="1">
    <citation type="journal article" date="2019" name="Int. J. Syst. Evol. Microbiol.">
        <title>The Global Catalogue of Microorganisms (GCM) 10K type strain sequencing project: providing services to taxonomists for standard genome sequencing and annotation.</title>
        <authorList>
            <consortium name="The Broad Institute Genomics Platform"/>
            <consortium name="The Broad Institute Genome Sequencing Center for Infectious Disease"/>
            <person name="Wu L."/>
            <person name="Ma J."/>
        </authorList>
    </citation>
    <scope>NUCLEOTIDE SEQUENCE [LARGE SCALE GENOMIC DNA]</scope>
    <source>
        <strain evidence="3">JCM 19015</strain>
    </source>
</reference>
<evidence type="ECO:0000313" key="3">
    <source>
        <dbReference type="Proteomes" id="UP001500121"/>
    </source>
</evidence>
<dbReference type="Gene3D" id="3.40.50.620">
    <property type="entry name" value="HUPs"/>
    <property type="match status" value="2"/>
</dbReference>
<dbReference type="SUPFAM" id="SSF52402">
    <property type="entry name" value="Adenine nucleotide alpha hydrolases-like"/>
    <property type="match status" value="2"/>
</dbReference>
<evidence type="ECO:0000313" key="2">
    <source>
        <dbReference type="EMBL" id="GAA4741531.1"/>
    </source>
</evidence>
<dbReference type="Pfam" id="PF00582">
    <property type="entry name" value="Usp"/>
    <property type="match status" value="1"/>
</dbReference>
<organism evidence="2 3">
    <name type="scientific">Amnibacterium soli</name>
    <dbReference type="NCBI Taxonomy" id="1282736"/>
    <lineage>
        <taxon>Bacteria</taxon>
        <taxon>Bacillati</taxon>
        <taxon>Actinomycetota</taxon>
        <taxon>Actinomycetes</taxon>
        <taxon>Micrococcales</taxon>
        <taxon>Microbacteriaceae</taxon>
        <taxon>Amnibacterium</taxon>
    </lineage>
</organism>
<keyword evidence="3" id="KW-1185">Reference proteome</keyword>
<protein>
    <submittedName>
        <fullName evidence="2">Universal stress protein</fullName>
    </submittedName>
</protein>
<dbReference type="InterPro" id="IPR014729">
    <property type="entry name" value="Rossmann-like_a/b/a_fold"/>
</dbReference>
<proteinExistence type="predicted"/>